<accession>A0A0B7KN81</accession>
<gene>
    <name evidence="2" type="ORF">BN869_000012393_1</name>
</gene>
<protein>
    <submittedName>
        <fullName evidence="2">Uncharacterized protein</fullName>
    </submittedName>
</protein>
<organism evidence="2">
    <name type="scientific">Bionectria ochroleuca</name>
    <name type="common">Gliocladium roseum</name>
    <dbReference type="NCBI Taxonomy" id="29856"/>
    <lineage>
        <taxon>Eukaryota</taxon>
        <taxon>Fungi</taxon>
        <taxon>Dikarya</taxon>
        <taxon>Ascomycota</taxon>
        <taxon>Pezizomycotina</taxon>
        <taxon>Sordariomycetes</taxon>
        <taxon>Hypocreomycetidae</taxon>
        <taxon>Hypocreales</taxon>
        <taxon>Bionectriaceae</taxon>
        <taxon>Clonostachys</taxon>
    </lineage>
</organism>
<feature type="chain" id="PRO_5002118814" evidence="1">
    <location>
        <begin position="18"/>
        <end position="59"/>
    </location>
</feature>
<name>A0A0B7KN81_BIOOC</name>
<evidence type="ECO:0000256" key="1">
    <source>
        <dbReference type="SAM" id="SignalP"/>
    </source>
</evidence>
<reference evidence="2" key="1">
    <citation type="submission" date="2015-01" db="EMBL/GenBank/DDBJ databases">
        <authorList>
            <person name="Durling Mikael"/>
        </authorList>
    </citation>
    <scope>NUCLEOTIDE SEQUENCE</scope>
</reference>
<dbReference type="EMBL" id="CDPU01000064">
    <property type="protein sequence ID" value="CEO56335.1"/>
    <property type="molecule type" value="Genomic_DNA"/>
</dbReference>
<sequence>MKLSYFILATFSSLVLAIPTGETEVSGLETRQCSQNFNAHCGSASDCSNGQCYMGFCCV</sequence>
<proteinExistence type="predicted"/>
<evidence type="ECO:0000313" key="2">
    <source>
        <dbReference type="EMBL" id="CEO56335.1"/>
    </source>
</evidence>
<keyword evidence="1" id="KW-0732">Signal</keyword>
<feature type="signal peptide" evidence="1">
    <location>
        <begin position="1"/>
        <end position="17"/>
    </location>
</feature>
<dbReference type="AlphaFoldDB" id="A0A0B7KN81"/>